<evidence type="ECO:0000313" key="17">
    <source>
        <dbReference type="Proteomes" id="UP000325440"/>
    </source>
</evidence>
<dbReference type="InterPro" id="IPR049768">
    <property type="entry name" value="ZRANB1_OTU"/>
</dbReference>
<dbReference type="Proteomes" id="UP000325440">
    <property type="component" value="Unassembled WGS sequence"/>
</dbReference>
<dbReference type="Gene3D" id="1.25.40.560">
    <property type="match status" value="1"/>
</dbReference>
<dbReference type="PANTHER" id="PTHR13367:SF28">
    <property type="entry name" value="UBIQUITIN THIOESTERASE ZRANB1"/>
    <property type="match status" value="1"/>
</dbReference>
<dbReference type="PROSITE" id="PS50802">
    <property type="entry name" value="OTU"/>
    <property type="match status" value="1"/>
</dbReference>
<feature type="domain" description="OTU" evidence="15">
    <location>
        <begin position="370"/>
        <end position="528"/>
    </location>
</feature>
<evidence type="ECO:0000256" key="2">
    <source>
        <dbReference type="ARBA" id="ARBA00005865"/>
    </source>
</evidence>
<dbReference type="CDD" id="cd22767">
    <property type="entry name" value="OTU_ZRANB1"/>
    <property type="match status" value="1"/>
</dbReference>
<evidence type="ECO:0000256" key="13">
    <source>
        <dbReference type="PROSITE-ProRule" id="PRU00322"/>
    </source>
</evidence>
<evidence type="ECO:0000256" key="11">
    <source>
        <dbReference type="ARBA" id="ARBA00022807"/>
    </source>
</evidence>
<dbReference type="GO" id="GO:0005737">
    <property type="term" value="C:cytoplasm"/>
    <property type="evidence" value="ECO:0007669"/>
    <property type="project" value="TreeGrafter"/>
</dbReference>
<evidence type="ECO:0000313" key="16">
    <source>
        <dbReference type="EMBL" id="VVC37318.1"/>
    </source>
</evidence>
<evidence type="ECO:0000259" key="14">
    <source>
        <dbReference type="PROSITE" id="PS50199"/>
    </source>
</evidence>
<reference evidence="16 17" key="1">
    <citation type="submission" date="2019-08" db="EMBL/GenBank/DDBJ databases">
        <authorList>
            <person name="Alioto T."/>
            <person name="Alioto T."/>
            <person name="Gomez Garrido J."/>
        </authorList>
    </citation>
    <scope>NUCLEOTIDE SEQUENCE [LARGE SCALE GENOMIC DNA]</scope>
</reference>
<dbReference type="SMART" id="SM00547">
    <property type="entry name" value="ZnF_RBZ"/>
    <property type="match status" value="2"/>
</dbReference>
<evidence type="ECO:0000256" key="12">
    <source>
        <dbReference type="ARBA" id="ARBA00022833"/>
    </source>
</evidence>
<dbReference type="InterPro" id="IPR001876">
    <property type="entry name" value="Znf_RanBP2"/>
</dbReference>
<keyword evidence="11" id="KW-0788">Thiol protease</keyword>
<dbReference type="InterPro" id="IPR051346">
    <property type="entry name" value="OTU_Deubiquitinase"/>
</dbReference>
<gene>
    <name evidence="16" type="ORF">CINCED_3A003105</name>
</gene>
<evidence type="ECO:0000256" key="8">
    <source>
        <dbReference type="ARBA" id="ARBA00022771"/>
    </source>
</evidence>
<dbReference type="GO" id="GO:0008270">
    <property type="term" value="F:zinc ion binding"/>
    <property type="evidence" value="ECO:0007669"/>
    <property type="project" value="UniProtKB-KW"/>
</dbReference>
<accession>A0A5E4N4R4</accession>
<keyword evidence="6" id="KW-0479">Metal-binding</keyword>
<dbReference type="Pfam" id="PF18418">
    <property type="entry name" value="AnkUBD"/>
    <property type="match status" value="1"/>
</dbReference>
<evidence type="ECO:0000256" key="10">
    <source>
        <dbReference type="ARBA" id="ARBA00022801"/>
    </source>
</evidence>
<dbReference type="GO" id="GO:0035523">
    <property type="term" value="P:protein K29-linked deubiquitination"/>
    <property type="evidence" value="ECO:0007669"/>
    <property type="project" value="TreeGrafter"/>
</dbReference>
<dbReference type="GO" id="GO:0070530">
    <property type="term" value="F:K63-linked polyubiquitin modification-dependent protein binding"/>
    <property type="evidence" value="ECO:0007669"/>
    <property type="project" value="TreeGrafter"/>
</dbReference>
<evidence type="ECO:0000256" key="5">
    <source>
        <dbReference type="ARBA" id="ARBA00022687"/>
    </source>
</evidence>
<feature type="domain" description="RanBP2-type" evidence="14">
    <location>
        <begin position="5"/>
        <end position="34"/>
    </location>
</feature>
<evidence type="ECO:0000256" key="9">
    <source>
        <dbReference type="ARBA" id="ARBA00022786"/>
    </source>
</evidence>
<feature type="domain" description="RanBP2-type" evidence="14">
    <location>
        <begin position="108"/>
        <end position="137"/>
    </location>
</feature>
<comment type="catalytic activity">
    <reaction evidence="1">
        <text>Thiol-dependent hydrolysis of ester, thioester, amide, peptide and isopeptide bonds formed by the C-terminal Gly of ubiquitin (a 76-residue protein attached to proteins as an intracellular targeting signal).</text>
        <dbReference type="EC" id="3.4.19.12"/>
    </reaction>
</comment>
<comment type="similarity">
    <text evidence="2">Belongs to the peptidase C64 family.</text>
</comment>
<keyword evidence="4" id="KW-0645">Protease</keyword>
<dbReference type="EMBL" id="CABPRJ010001444">
    <property type="protein sequence ID" value="VVC37318.1"/>
    <property type="molecule type" value="Genomic_DNA"/>
</dbReference>
<dbReference type="GO" id="GO:0004843">
    <property type="term" value="F:cysteine-type deubiquitinase activity"/>
    <property type="evidence" value="ECO:0007669"/>
    <property type="project" value="UniProtKB-EC"/>
</dbReference>
<keyword evidence="7" id="KW-0677">Repeat</keyword>
<dbReference type="SUPFAM" id="SSF90209">
    <property type="entry name" value="Ran binding protein zinc finger-like"/>
    <property type="match status" value="2"/>
</dbReference>
<dbReference type="GO" id="GO:1990168">
    <property type="term" value="P:protein K33-linked deubiquitination"/>
    <property type="evidence" value="ECO:0007669"/>
    <property type="project" value="TreeGrafter"/>
</dbReference>
<keyword evidence="8 13" id="KW-0863">Zinc-finger</keyword>
<dbReference type="GO" id="GO:0071947">
    <property type="term" value="P:protein deubiquitination involved in ubiquitin-dependent protein catabolic process"/>
    <property type="evidence" value="ECO:0007669"/>
    <property type="project" value="TreeGrafter"/>
</dbReference>
<evidence type="ECO:0000256" key="3">
    <source>
        <dbReference type="ARBA" id="ARBA00012759"/>
    </source>
</evidence>
<dbReference type="GO" id="GO:0007010">
    <property type="term" value="P:cytoskeleton organization"/>
    <property type="evidence" value="ECO:0007669"/>
    <property type="project" value="TreeGrafter"/>
</dbReference>
<dbReference type="AlphaFoldDB" id="A0A5E4N4R4"/>
<dbReference type="EC" id="3.4.19.12" evidence="3"/>
<evidence type="ECO:0000259" key="15">
    <source>
        <dbReference type="PROSITE" id="PS50802"/>
    </source>
</evidence>
<keyword evidence="12" id="KW-0862">Zinc</keyword>
<dbReference type="InterPro" id="IPR036443">
    <property type="entry name" value="Znf_RanBP2_sf"/>
</dbReference>
<name>A0A5E4N4R4_9HEMI</name>
<dbReference type="InterPro" id="IPR041294">
    <property type="entry name" value="AnkUBD"/>
</dbReference>
<keyword evidence="17" id="KW-1185">Reference proteome</keyword>
<evidence type="ECO:0000256" key="6">
    <source>
        <dbReference type="ARBA" id="ARBA00022723"/>
    </source>
</evidence>
<evidence type="ECO:0000256" key="4">
    <source>
        <dbReference type="ARBA" id="ARBA00022670"/>
    </source>
</evidence>
<proteinExistence type="inferred from homology"/>
<evidence type="ECO:0000256" key="7">
    <source>
        <dbReference type="ARBA" id="ARBA00022737"/>
    </source>
</evidence>
<dbReference type="InterPro" id="IPR003323">
    <property type="entry name" value="OTU_dom"/>
</dbReference>
<dbReference type="Pfam" id="PF00641">
    <property type="entry name" value="Zn_ribbon_RanBP"/>
    <property type="match status" value="2"/>
</dbReference>
<dbReference type="GO" id="GO:0005634">
    <property type="term" value="C:nucleus"/>
    <property type="evidence" value="ECO:0007669"/>
    <property type="project" value="TreeGrafter"/>
</dbReference>
<keyword evidence="10" id="KW-0378">Hydrolase</keyword>
<dbReference type="OrthoDB" id="6275030at2759"/>
<dbReference type="PANTHER" id="PTHR13367">
    <property type="entry name" value="UBIQUITIN THIOESTERASE"/>
    <property type="match status" value="1"/>
</dbReference>
<dbReference type="Gene3D" id="4.10.1060.10">
    <property type="entry name" value="Zinc finger, RanBP2-type"/>
    <property type="match status" value="2"/>
</dbReference>
<dbReference type="GO" id="GO:0016477">
    <property type="term" value="P:cell migration"/>
    <property type="evidence" value="ECO:0007669"/>
    <property type="project" value="TreeGrafter"/>
</dbReference>
<organism evidence="16 17">
    <name type="scientific">Cinara cedri</name>
    <dbReference type="NCBI Taxonomy" id="506608"/>
    <lineage>
        <taxon>Eukaryota</taxon>
        <taxon>Metazoa</taxon>
        <taxon>Ecdysozoa</taxon>
        <taxon>Arthropoda</taxon>
        <taxon>Hexapoda</taxon>
        <taxon>Insecta</taxon>
        <taxon>Pterygota</taxon>
        <taxon>Neoptera</taxon>
        <taxon>Paraneoptera</taxon>
        <taxon>Hemiptera</taxon>
        <taxon>Sternorrhyncha</taxon>
        <taxon>Aphidomorpha</taxon>
        <taxon>Aphidoidea</taxon>
        <taxon>Aphididae</taxon>
        <taxon>Lachninae</taxon>
        <taxon>Cinara</taxon>
    </lineage>
</organism>
<protein>
    <recommendedName>
        <fullName evidence="3">ubiquitinyl hydrolase 1</fullName>
        <ecNumber evidence="3">3.4.19.12</ecNumber>
    </recommendedName>
</protein>
<dbReference type="Pfam" id="PF02338">
    <property type="entry name" value="OTU"/>
    <property type="match status" value="1"/>
</dbReference>
<sequence length="635" mass="72385">MTSQITSKWSCDVCTYDNYQSSLKCVMCRTSKRQSSQAQDIYSLRDELPVEPQPKLIEASGEIDNCDKIIDNNLFGELNEQFNNDLKINDRSNSPENEEASSSLEAHALTKWTCMACTYQNWPKSSKCIMCGTRGSRKMSPSPDHSTSEPPTVVIKHVKSPEKELAATINTDSNICTLKRSSSRRRLDDINSNYDRAWLAACVGVVQGDWSPIAAYLQAGGDPTRSLTPTEVALLNRPSAFDTGHTLVHLAVRFHREEILANVLNQINATSSSTTVKRVPSHIAHQLADEIGKHFLSTIRVRKSLMPCPFVTEFATFSLPYEIEELPRPVQRQLLDELLDRNVQHELEIEEVPPVVNWSPEVCDGLCSRLYALWNRSAGDCLLDSLMQSTWGIFDKDNILRKALADCLHESHMVFYPRWKEYEAWQAKKLEFCLDEYQWAEDWAALVSQAERPGSSLAQLHVFALAHVMRRPIIVYAVKYVKNFRGDRLGYTNFEGVYLPLLWEPSFCIKSPITLAYTRGHFSSLVPVEPLPRGKSTTYLPLVDHDHKLLPIHFVTKSEMGHEEDILKLWLDVCLTDNGMLLARQRLHKRPLLVAQMLEEWLNYYRKQAQMTITPFSSRPISIQDFSSEGESEQE</sequence>
<dbReference type="GO" id="GO:0030177">
    <property type="term" value="P:positive regulation of Wnt signaling pathway"/>
    <property type="evidence" value="ECO:0007669"/>
    <property type="project" value="TreeGrafter"/>
</dbReference>
<keyword evidence="5" id="KW-0879">Wnt signaling pathway</keyword>
<dbReference type="PROSITE" id="PS50199">
    <property type="entry name" value="ZF_RANBP2_2"/>
    <property type="match status" value="2"/>
</dbReference>
<dbReference type="GO" id="GO:0016055">
    <property type="term" value="P:Wnt signaling pathway"/>
    <property type="evidence" value="ECO:0007669"/>
    <property type="project" value="UniProtKB-KW"/>
</dbReference>
<dbReference type="PROSITE" id="PS01358">
    <property type="entry name" value="ZF_RANBP2_1"/>
    <property type="match status" value="2"/>
</dbReference>
<keyword evidence="9" id="KW-0833">Ubl conjugation pathway</keyword>
<evidence type="ECO:0000256" key="1">
    <source>
        <dbReference type="ARBA" id="ARBA00000707"/>
    </source>
</evidence>